<evidence type="ECO:0000313" key="9">
    <source>
        <dbReference type="Proteomes" id="UP000034607"/>
    </source>
</evidence>
<accession>A0A0G1RHR4</accession>
<keyword evidence="5 7" id="KW-1133">Transmembrane helix</keyword>
<dbReference type="GO" id="GO:0016780">
    <property type="term" value="F:phosphotransferase activity, for other substituted phosphate groups"/>
    <property type="evidence" value="ECO:0007669"/>
    <property type="project" value="InterPro"/>
</dbReference>
<dbReference type="EMBL" id="LCNM01000002">
    <property type="protein sequence ID" value="KKU56844.1"/>
    <property type="molecule type" value="Genomic_DNA"/>
</dbReference>
<dbReference type="PANTHER" id="PTHR22926">
    <property type="entry name" value="PHOSPHO-N-ACETYLMURAMOYL-PENTAPEPTIDE-TRANSFERASE"/>
    <property type="match status" value="1"/>
</dbReference>
<dbReference type="CDD" id="cd06853">
    <property type="entry name" value="GT_WecA_like"/>
    <property type="match status" value="1"/>
</dbReference>
<protein>
    <submittedName>
        <fullName evidence="8">Glycosyl transferase, family 4</fullName>
    </submittedName>
</protein>
<keyword evidence="3 8" id="KW-0808">Transferase</keyword>
<dbReference type="GO" id="GO:0071555">
    <property type="term" value="P:cell wall organization"/>
    <property type="evidence" value="ECO:0007669"/>
    <property type="project" value="TreeGrafter"/>
</dbReference>
<feature type="transmembrane region" description="Helical" evidence="7">
    <location>
        <begin position="334"/>
        <end position="351"/>
    </location>
</feature>
<evidence type="ECO:0000313" key="8">
    <source>
        <dbReference type="EMBL" id="KKU56844.1"/>
    </source>
</evidence>
<evidence type="ECO:0000256" key="6">
    <source>
        <dbReference type="ARBA" id="ARBA00023136"/>
    </source>
</evidence>
<evidence type="ECO:0000256" key="4">
    <source>
        <dbReference type="ARBA" id="ARBA00022692"/>
    </source>
</evidence>
<proteinExistence type="predicted"/>
<evidence type="ECO:0000256" key="1">
    <source>
        <dbReference type="ARBA" id="ARBA00004651"/>
    </source>
</evidence>
<name>A0A0G1RHR4_9BACT</name>
<keyword evidence="4 7" id="KW-0812">Transmembrane</keyword>
<comment type="subcellular location">
    <subcellularLocation>
        <location evidence="1">Cell membrane</location>
        <topology evidence="1">Multi-pass membrane protein</topology>
    </subcellularLocation>
</comment>
<dbReference type="PANTHER" id="PTHR22926:SF3">
    <property type="entry name" value="UNDECAPRENYL-PHOSPHATE ALPHA-N-ACETYLGLUCOSAMINYL 1-PHOSPHATE TRANSFERASE"/>
    <property type="match status" value="1"/>
</dbReference>
<reference evidence="8 9" key="1">
    <citation type="journal article" date="2015" name="Nature">
        <title>rRNA introns, odd ribosomes, and small enigmatic genomes across a large radiation of phyla.</title>
        <authorList>
            <person name="Brown C.T."/>
            <person name="Hug L.A."/>
            <person name="Thomas B.C."/>
            <person name="Sharon I."/>
            <person name="Castelle C.J."/>
            <person name="Singh A."/>
            <person name="Wilkins M.J."/>
            <person name="Williams K.H."/>
            <person name="Banfield J.F."/>
        </authorList>
    </citation>
    <scope>NUCLEOTIDE SEQUENCE [LARGE SCALE GENOMIC DNA]</scope>
</reference>
<dbReference type="GO" id="GO:0009103">
    <property type="term" value="P:lipopolysaccharide biosynthetic process"/>
    <property type="evidence" value="ECO:0007669"/>
    <property type="project" value="TreeGrafter"/>
</dbReference>
<dbReference type="Pfam" id="PF00953">
    <property type="entry name" value="Glycos_transf_4"/>
    <property type="match status" value="1"/>
</dbReference>
<evidence type="ECO:0000256" key="3">
    <source>
        <dbReference type="ARBA" id="ARBA00022679"/>
    </source>
</evidence>
<evidence type="ECO:0000256" key="2">
    <source>
        <dbReference type="ARBA" id="ARBA00022475"/>
    </source>
</evidence>
<keyword evidence="6 7" id="KW-0472">Membrane</keyword>
<feature type="transmembrane region" description="Helical" evidence="7">
    <location>
        <begin position="261"/>
        <end position="279"/>
    </location>
</feature>
<feature type="transmembrane region" description="Helical" evidence="7">
    <location>
        <begin position="53"/>
        <end position="73"/>
    </location>
</feature>
<gene>
    <name evidence="8" type="ORF">UX78_C0002G0024</name>
</gene>
<feature type="transmembrane region" description="Helical" evidence="7">
    <location>
        <begin position="209"/>
        <end position="231"/>
    </location>
</feature>
<feature type="transmembrane region" description="Helical" evidence="7">
    <location>
        <begin position="155"/>
        <end position="174"/>
    </location>
</feature>
<evidence type="ECO:0000256" key="7">
    <source>
        <dbReference type="SAM" id="Phobius"/>
    </source>
</evidence>
<dbReference type="Proteomes" id="UP000034607">
    <property type="component" value="Unassembled WGS sequence"/>
</dbReference>
<feature type="transmembrane region" description="Helical" evidence="7">
    <location>
        <begin position="79"/>
        <end position="97"/>
    </location>
</feature>
<dbReference type="InterPro" id="IPR000715">
    <property type="entry name" value="Glycosyl_transferase_4"/>
</dbReference>
<comment type="caution">
    <text evidence="8">The sequence shown here is derived from an EMBL/GenBank/DDBJ whole genome shotgun (WGS) entry which is preliminary data.</text>
</comment>
<dbReference type="GO" id="GO:0044038">
    <property type="term" value="P:cell wall macromolecule biosynthetic process"/>
    <property type="evidence" value="ECO:0007669"/>
    <property type="project" value="TreeGrafter"/>
</dbReference>
<feature type="transmembrane region" description="Helical" evidence="7">
    <location>
        <begin position="109"/>
        <end position="129"/>
    </location>
</feature>
<sequence>MQAWGSGFWWPLLTSFTAAGIVTGLVVKYGKRLGIMDDPAVHKHPKVVHERPVPRGGGIPIWTALIIGTVIFLPDNKRAWGVVAGATILAITGWWDDRWGEKMSPYLRLGLNVAAALAVIGVGIGIAYITNPWGGIIRLDMPQWCFWLGGERRCIWIMADLFALVWLVWMQNIVGWSSGVDGQLPGFVIIAAITIAALGQRFSGDFGQWPVITTAGITAGAYLGFLLWNFYPQKIMPGYGGKSLAGFLLGVIAIMSGAKVGAMAMVLAVPFIDAFWVIVKRLREGRSPVWGGPDHLHHFLLARKWGRRKIAVFYWGISLVLAIGVLQLNAGAKYFTMAAVALIITGMVLWLQNWSTYSKQRGPDNG</sequence>
<dbReference type="GO" id="GO:0005886">
    <property type="term" value="C:plasma membrane"/>
    <property type="evidence" value="ECO:0007669"/>
    <property type="project" value="UniProtKB-SubCell"/>
</dbReference>
<organism evidence="8 9">
    <name type="scientific">Candidatus Amesbacteria bacterium GW2011_GWA2_47_11</name>
    <dbReference type="NCBI Taxonomy" id="1618357"/>
    <lineage>
        <taxon>Bacteria</taxon>
        <taxon>Candidatus Amesiibacteriota</taxon>
    </lineage>
</organism>
<evidence type="ECO:0000256" key="5">
    <source>
        <dbReference type="ARBA" id="ARBA00022989"/>
    </source>
</evidence>
<keyword evidence="2" id="KW-1003">Cell membrane</keyword>
<feature type="transmembrane region" description="Helical" evidence="7">
    <location>
        <begin position="6"/>
        <end position="27"/>
    </location>
</feature>
<dbReference type="AlphaFoldDB" id="A0A0G1RHR4"/>
<feature type="transmembrane region" description="Helical" evidence="7">
    <location>
        <begin position="238"/>
        <end position="255"/>
    </location>
</feature>
<feature type="transmembrane region" description="Helical" evidence="7">
    <location>
        <begin position="310"/>
        <end position="328"/>
    </location>
</feature>